<evidence type="ECO:0000313" key="2">
    <source>
        <dbReference type="Proteomes" id="UP000198704"/>
    </source>
</evidence>
<dbReference type="RefSeq" id="WP_091720240.1">
    <property type="nucleotide sequence ID" value="NZ_FNHS01000016.1"/>
</dbReference>
<protein>
    <submittedName>
        <fullName evidence="1">Uncharacterized protein</fullName>
    </submittedName>
</protein>
<dbReference type="STRING" id="582672.SAMN05216360_1169"/>
<accession>A0A1H0HGI2</accession>
<organism evidence="1 2">
    <name type="scientific">Methylobacterium phyllostachyos</name>
    <dbReference type="NCBI Taxonomy" id="582672"/>
    <lineage>
        <taxon>Bacteria</taxon>
        <taxon>Pseudomonadati</taxon>
        <taxon>Pseudomonadota</taxon>
        <taxon>Alphaproteobacteria</taxon>
        <taxon>Hyphomicrobiales</taxon>
        <taxon>Methylobacteriaceae</taxon>
        <taxon>Methylobacterium</taxon>
    </lineage>
</organism>
<dbReference type="OrthoDB" id="7999598at2"/>
<gene>
    <name evidence="1" type="ORF">SAMN05216360_1169</name>
</gene>
<evidence type="ECO:0000313" key="1">
    <source>
        <dbReference type="EMBL" id="SDO18210.1"/>
    </source>
</evidence>
<name>A0A1H0HGI2_9HYPH</name>
<dbReference type="EMBL" id="FNHS01000016">
    <property type="protein sequence ID" value="SDO18210.1"/>
    <property type="molecule type" value="Genomic_DNA"/>
</dbReference>
<proteinExistence type="predicted"/>
<keyword evidence="2" id="KW-1185">Reference proteome</keyword>
<reference evidence="2" key="1">
    <citation type="submission" date="2016-10" db="EMBL/GenBank/DDBJ databases">
        <authorList>
            <person name="Varghese N."/>
            <person name="Submissions S."/>
        </authorList>
    </citation>
    <scope>NUCLEOTIDE SEQUENCE [LARGE SCALE GENOMIC DNA]</scope>
    <source>
        <strain evidence="2">BL47</strain>
    </source>
</reference>
<dbReference type="Proteomes" id="UP000198704">
    <property type="component" value="Unassembled WGS sequence"/>
</dbReference>
<sequence>MLKNLPRGPTTFGGRGLAFVHGIRIVMKVCPTCSQWNSPKAADSGVCGWCAYIPLCEDLEPAVQFERP</sequence>
<dbReference type="AlphaFoldDB" id="A0A1H0HGI2"/>